<organism evidence="2 3">
    <name type="scientific">Gonapodya prolifera (strain JEL478)</name>
    <name type="common">Monoblepharis prolifera</name>
    <dbReference type="NCBI Taxonomy" id="1344416"/>
    <lineage>
        <taxon>Eukaryota</taxon>
        <taxon>Fungi</taxon>
        <taxon>Fungi incertae sedis</taxon>
        <taxon>Chytridiomycota</taxon>
        <taxon>Chytridiomycota incertae sedis</taxon>
        <taxon>Monoblepharidomycetes</taxon>
        <taxon>Monoblepharidales</taxon>
        <taxon>Gonapodyaceae</taxon>
        <taxon>Gonapodya</taxon>
    </lineage>
</organism>
<feature type="region of interest" description="Disordered" evidence="1">
    <location>
        <begin position="366"/>
        <end position="406"/>
    </location>
</feature>
<accession>A0A139AJP8</accession>
<dbReference type="AlphaFoldDB" id="A0A139AJP8"/>
<dbReference type="Proteomes" id="UP000070544">
    <property type="component" value="Unassembled WGS sequence"/>
</dbReference>
<dbReference type="EMBL" id="KQ965751">
    <property type="protein sequence ID" value="KXS16703.1"/>
    <property type="molecule type" value="Genomic_DNA"/>
</dbReference>
<name>A0A139AJP8_GONPJ</name>
<reference evidence="2 3" key="1">
    <citation type="journal article" date="2015" name="Genome Biol. Evol.">
        <title>Phylogenomic analyses indicate that early fungi evolved digesting cell walls of algal ancestors of land plants.</title>
        <authorList>
            <person name="Chang Y."/>
            <person name="Wang S."/>
            <person name="Sekimoto S."/>
            <person name="Aerts A.L."/>
            <person name="Choi C."/>
            <person name="Clum A."/>
            <person name="LaButti K.M."/>
            <person name="Lindquist E.A."/>
            <person name="Yee Ngan C."/>
            <person name="Ohm R.A."/>
            <person name="Salamov A.A."/>
            <person name="Grigoriev I.V."/>
            <person name="Spatafora J.W."/>
            <person name="Berbee M.L."/>
        </authorList>
    </citation>
    <scope>NUCLEOTIDE SEQUENCE [LARGE SCALE GENOMIC DNA]</scope>
    <source>
        <strain evidence="2 3">JEL478</strain>
    </source>
</reference>
<sequence length="493" mass="53583">MSNNGDPTNASFDSLLPDTPSPAVNPPAASSLAAQQLPQPHPNAKKKEWRISDLTRSVDSMEINLDTPPAVQSRVSGLRQTPPTLLPLPPQSIILPLQPEELVVHPVAVADGFLDDDKKPNIHFENHCTEKLDPSNVLGSAKRIIMNAKAEHANNAAITRVIIKMVTCKDLLGWLTTKDPLQCPCPVHLYPNTSQWPIPPCTAKQKFQFVIAVHASPHYLDKMRHCAMSGYWNVDATGQAVSAETFAWDCLTNARNFYTHLNPASLHQPHPNQALINSTAINRFCDALTPEQWIQVEDHAQQLHFNFIEDIEQLTACARHMTPQKKLASKPGGKAEPLAPAPTPAIALTTASTPPAPAAHVHVIDAETPPAPPMKHAAPNDEGGQMNGKKLKGNSNNNNRKQDYRPWDCDRLPPWVDLLTDVPPLPVAKAASAVDWTTTPCGAASTVATLRQGSRLSQQRASVMTVRVIVTTRVVVTLTTGVMTGTDLSIGNE</sequence>
<keyword evidence="3" id="KW-1185">Reference proteome</keyword>
<gene>
    <name evidence="2" type="ORF">M427DRAFT_31101</name>
</gene>
<protein>
    <submittedName>
        <fullName evidence="2">Uncharacterized protein</fullName>
    </submittedName>
</protein>
<proteinExistence type="predicted"/>
<feature type="compositionally biased region" description="Low complexity" evidence="1">
    <location>
        <begin position="26"/>
        <end position="38"/>
    </location>
</feature>
<evidence type="ECO:0000313" key="3">
    <source>
        <dbReference type="Proteomes" id="UP000070544"/>
    </source>
</evidence>
<feature type="region of interest" description="Disordered" evidence="1">
    <location>
        <begin position="1"/>
        <end position="49"/>
    </location>
</feature>
<evidence type="ECO:0000256" key="1">
    <source>
        <dbReference type="SAM" id="MobiDB-lite"/>
    </source>
</evidence>
<evidence type="ECO:0000313" key="2">
    <source>
        <dbReference type="EMBL" id="KXS16703.1"/>
    </source>
</evidence>
<feature type="compositionally biased region" description="Polar residues" evidence="1">
    <location>
        <begin position="1"/>
        <end position="12"/>
    </location>
</feature>